<evidence type="ECO:0000313" key="3">
    <source>
        <dbReference type="Proteomes" id="UP001142055"/>
    </source>
</evidence>
<feature type="compositionally biased region" description="Low complexity" evidence="1">
    <location>
        <begin position="29"/>
        <end position="75"/>
    </location>
</feature>
<evidence type="ECO:0000256" key="1">
    <source>
        <dbReference type="SAM" id="MobiDB-lite"/>
    </source>
</evidence>
<evidence type="ECO:0000313" key="2">
    <source>
        <dbReference type="EMBL" id="KAJ6225175.1"/>
    </source>
</evidence>
<name>A0A9Q0RSZ1_BLOTA</name>
<feature type="region of interest" description="Disordered" evidence="1">
    <location>
        <begin position="260"/>
        <end position="283"/>
    </location>
</feature>
<proteinExistence type="predicted"/>
<feature type="compositionally biased region" description="Low complexity" evidence="1">
    <location>
        <begin position="271"/>
        <end position="283"/>
    </location>
</feature>
<feature type="region of interest" description="Disordered" evidence="1">
    <location>
        <begin position="28"/>
        <end position="75"/>
    </location>
</feature>
<accession>A0A9Q0RSZ1</accession>
<reference evidence="2" key="1">
    <citation type="submission" date="2022-12" db="EMBL/GenBank/DDBJ databases">
        <title>Genome assemblies of Blomia tropicalis.</title>
        <authorList>
            <person name="Cui Y."/>
        </authorList>
    </citation>
    <scope>NUCLEOTIDE SEQUENCE</scope>
    <source>
        <tissue evidence="2">Adult mites</tissue>
    </source>
</reference>
<organism evidence="2 3">
    <name type="scientific">Blomia tropicalis</name>
    <name type="common">Mite</name>
    <dbReference type="NCBI Taxonomy" id="40697"/>
    <lineage>
        <taxon>Eukaryota</taxon>
        <taxon>Metazoa</taxon>
        <taxon>Ecdysozoa</taxon>
        <taxon>Arthropoda</taxon>
        <taxon>Chelicerata</taxon>
        <taxon>Arachnida</taxon>
        <taxon>Acari</taxon>
        <taxon>Acariformes</taxon>
        <taxon>Sarcoptiformes</taxon>
        <taxon>Astigmata</taxon>
        <taxon>Glycyphagoidea</taxon>
        <taxon>Echimyopodidae</taxon>
        <taxon>Blomia</taxon>
    </lineage>
</organism>
<gene>
    <name evidence="2" type="ORF">RDWZM_003720</name>
</gene>
<sequence length="528" mass="57712">MANSGKVGVGGGGGEHCSSSTKLLTNWRLSSPVSPSSNTLVSSSTSANSTTTNLTMVQQQQQQQQQPSTVTLPTTTTSNDLVNILRHQKRIIWGEEVPSPMTSMSMSEMANQDNYVMTMGVSPLITIGPLSRNNGSNNSGNVAVGGGGGGGGGSTISNVNNNSTNVIPKDEIVTITSSTVTNSVVQQHLSRVLELDQLRNYFQLIEPSDSGSVESKFGNGSQYFLSLLDQSMPRLTNCGHYYRMRYAVYALPRSVTRSMNTSNWRNRGQQSSAPSVSDSDSNSIGRKRTLLLHIGEMHLYTIFPKDGVKPEPESYSRDLLPKWCRASSIPTTVSTSGKGSNYIHYENISFFLNQTPLTDDEWSTLKVSENEVNQMSMNFRRFLKQLNSIVVNVCSGDQQSTNGGAYNSTCLLEQLKYPKTGDFFLNPDRISEQFLRNQAEMFARYQAYHSGVAKYSDDPIQNLNSECSTDGKWSGKVLPLPAIGASTSSSSNSSTIIKDLGMLLNETLFVETLHRLKNQAELKSCGQP</sequence>
<dbReference type="EMBL" id="JAPWDV010000001">
    <property type="protein sequence ID" value="KAJ6225175.1"/>
    <property type="molecule type" value="Genomic_DNA"/>
</dbReference>
<dbReference type="Proteomes" id="UP001142055">
    <property type="component" value="Chromosome 1"/>
</dbReference>
<protein>
    <submittedName>
        <fullName evidence="2">Uncharacterized protein</fullName>
    </submittedName>
</protein>
<keyword evidence="3" id="KW-1185">Reference proteome</keyword>
<feature type="compositionally biased region" description="Polar residues" evidence="1">
    <location>
        <begin position="260"/>
        <end position="270"/>
    </location>
</feature>
<dbReference type="OMA" id="NENHHIN"/>
<comment type="caution">
    <text evidence="2">The sequence shown here is derived from an EMBL/GenBank/DDBJ whole genome shotgun (WGS) entry which is preliminary data.</text>
</comment>
<dbReference type="AlphaFoldDB" id="A0A9Q0RSZ1"/>